<feature type="chain" id="PRO_5011433563" description="Curlin associated repeat-containing protein" evidence="2">
    <location>
        <begin position="20"/>
        <end position="509"/>
    </location>
</feature>
<evidence type="ECO:0000256" key="1">
    <source>
        <dbReference type="SAM" id="MobiDB-lite"/>
    </source>
</evidence>
<reference evidence="4" key="1">
    <citation type="submission" date="2016-10" db="EMBL/GenBank/DDBJ databases">
        <authorList>
            <person name="Varghese N."/>
            <person name="Submissions S."/>
        </authorList>
    </citation>
    <scope>NUCLEOTIDE SEQUENCE [LARGE SCALE GENOMIC DNA]</scope>
    <source>
        <strain evidence="4">DSM 23842</strain>
    </source>
</reference>
<proteinExistence type="predicted"/>
<sequence>MKKVILCASALLFTGAIMAQEGLNAKGTATNGSSAADPTVVAALPSAGGFWNNTGKSVQEGTNQKVYVGQAGASNSVLTMQDNGSGTGENKARIWQTGDVNNGFNDSGYANVAEVRQSGSDNQSTTDQEGDYNEALTLQGQKDDASSGNKARIDHGIGEQGEDNYAMIEQDGEDNSSRIVQIYDNSEARSIQEGDDNISDIRQDAGPNQSAGHLATTEQYGDDNVSRVRQYGSARNVSVSVQEGDNNKVNQNQTSNAVSGVGNNAEVTQGKPTANALGNSAYLFMNSNVDMITNGSMNVVNPSDDNLALQNQSGENNDAFIGQWGDGDGNYGEQNQSGKDNSAALIQNAYGNANGGNNYGRQDQSGENNMAGAAQLGFNHKLYQRQFGDDNTVYSTQRGNSNLVSTYQDADPGKGNAAHTAQRGQNNQILLVQKTGMYSSGGHSYTVEQGLGGSPHSGNQANILQLGPDGDFAADAENCDFQAPQDLVCPPGLNDFDLDAPCVDTGSGC</sequence>
<feature type="signal peptide" evidence="2">
    <location>
        <begin position="1"/>
        <end position="19"/>
    </location>
</feature>
<evidence type="ECO:0008006" key="5">
    <source>
        <dbReference type="Google" id="ProtNLM"/>
    </source>
</evidence>
<evidence type="ECO:0000313" key="4">
    <source>
        <dbReference type="Proteomes" id="UP000198846"/>
    </source>
</evidence>
<dbReference type="EMBL" id="FNQK01000001">
    <property type="protein sequence ID" value="SDZ74703.1"/>
    <property type="molecule type" value="Genomic_DNA"/>
</dbReference>
<feature type="region of interest" description="Disordered" evidence="1">
    <location>
        <begin position="138"/>
        <end position="163"/>
    </location>
</feature>
<feature type="compositionally biased region" description="Polar residues" evidence="1">
    <location>
        <begin position="206"/>
        <end position="219"/>
    </location>
</feature>
<dbReference type="AlphaFoldDB" id="A0A1H3VIS5"/>
<evidence type="ECO:0000313" key="3">
    <source>
        <dbReference type="EMBL" id="SDZ74703.1"/>
    </source>
</evidence>
<evidence type="ECO:0000256" key="2">
    <source>
        <dbReference type="SAM" id="SignalP"/>
    </source>
</evidence>
<gene>
    <name evidence="3" type="ORF">SAMN04487990_101203</name>
</gene>
<keyword evidence="2" id="KW-0732">Signal</keyword>
<accession>A0A1H3VIS5</accession>
<protein>
    <recommendedName>
        <fullName evidence="5">Curlin associated repeat-containing protein</fullName>
    </recommendedName>
</protein>
<feature type="compositionally biased region" description="Basic and acidic residues" evidence="1">
    <location>
        <begin position="141"/>
        <end position="157"/>
    </location>
</feature>
<dbReference type="OrthoDB" id="931766at2"/>
<dbReference type="STRING" id="283786.SAMN04487990_101203"/>
<organism evidence="3 4">
    <name type="scientific">Bizionia paragorgiae</name>
    <dbReference type="NCBI Taxonomy" id="283786"/>
    <lineage>
        <taxon>Bacteria</taxon>
        <taxon>Pseudomonadati</taxon>
        <taxon>Bacteroidota</taxon>
        <taxon>Flavobacteriia</taxon>
        <taxon>Flavobacteriales</taxon>
        <taxon>Flavobacteriaceae</taxon>
        <taxon>Bizionia</taxon>
    </lineage>
</organism>
<dbReference type="RefSeq" id="WP_092131265.1">
    <property type="nucleotide sequence ID" value="NZ_FNQK01000001.1"/>
</dbReference>
<feature type="region of interest" description="Disordered" evidence="1">
    <location>
        <begin position="198"/>
        <end position="220"/>
    </location>
</feature>
<name>A0A1H3VIS5_BIZPA</name>
<dbReference type="Proteomes" id="UP000198846">
    <property type="component" value="Unassembled WGS sequence"/>
</dbReference>
<keyword evidence="4" id="KW-1185">Reference proteome</keyword>